<dbReference type="Gene3D" id="3.30.70.100">
    <property type="match status" value="1"/>
</dbReference>
<dbReference type="EMBL" id="SNYC01000002">
    <property type="protein sequence ID" value="TDQ12787.1"/>
    <property type="molecule type" value="Genomic_DNA"/>
</dbReference>
<dbReference type="PROSITE" id="PS51257">
    <property type="entry name" value="PROKAR_LIPOPROTEIN"/>
    <property type="match status" value="1"/>
</dbReference>
<proteinExistence type="predicted"/>
<comment type="caution">
    <text evidence="1">The sequence shown here is derived from an EMBL/GenBank/DDBJ whole genome shotgun (WGS) entry which is preliminary data.</text>
</comment>
<keyword evidence="2" id="KW-1185">Reference proteome</keyword>
<evidence type="ECO:0000313" key="1">
    <source>
        <dbReference type="EMBL" id="TDQ12787.1"/>
    </source>
</evidence>
<evidence type="ECO:0000313" key="2">
    <source>
        <dbReference type="Proteomes" id="UP000295620"/>
    </source>
</evidence>
<protein>
    <recommendedName>
        <fullName evidence="3">Antibiotic biosynthesis monooxygenase</fullName>
    </recommendedName>
</protein>
<dbReference type="Proteomes" id="UP000295620">
    <property type="component" value="Unassembled WGS sequence"/>
</dbReference>
<dbReference type="AlphaFoldDB" id="A0A4R6T291"/>
<organism evidence="1 2">
    <name type="scientific">Pedobacter metabolipauper</name>
    <dbReference type="NCBI Taxonomy" id="425513"/>
    <lineage>
        <taxon>Bacteria</taxon>
        <taxon>Pseudomonadati</taxon>
        <taxon>Bacteroidota</taxon>
        <taxon>Sphingobacteriia</taxon>
        <taxon>Sphingobacteriales</taxon>
        <taxon>Sphingobacteriaceae</taxon>
        <taxon>Pedobacter</taxon>
    </lineage>
</organism>
<dbReference type="InterPro" id="IPR011008">
    <property type="entry name" value="Dimeric_a/b-barrel"/>
</dbReference>
<evidence type="ECO:0008006" key="3">
    <source>
        <dbReference type="Google" id="ProtNLM"/>
    </source>
</evidence>
<accession>A0A4R6T291</accession>
<gene>
    <name evidence="1" type="ORF">ATK78_0017</name>
</gene>
<reference evidence="1 2" key="1">
    <citation type="submission" date="2019-03" db="EMBL/GenBank/DDBJ databases">
        <title>Genomic Encyclopedia of Archaeal and Bacterial Type Strains, Phase II (KMG-II): from individual species to whole genera.</title>
        <authorList>
            <person name="Goeker M."/>
        </authorList>
    </citation>
    <scope>NUCLEOTIDE SEQUENCE [LARGE SCALE GENOMIC DNA]</scope>
    <source>
        <strain evidence="1 2">DSM 19035</strain>
    </source>
</reference>
<dbReference type="SUPFAM" id="SSF54909">
    <property type="entry name" value="Dimeric alpha+beta barrel"/>
    <property type="match status" value="1"/>
</dbReference>
<sequence>MKSKYQERFIRVLGGTLLTTMFSCIPIKINPISVNSKMEVKENALESQKDKVYFIDEFQIPVNSMKAFTQRMEYNRTFIKGIDGFIKDQVFERRDEEGNFIIITIASWKSKDHLEDAKSKVQAEYKRINFDPSEFCRQLNIKMKRGLYHKN</sequence>
<name>A0A4R6T291_9SPHI</name>